<organism evidence="2 3">
    <name type="scientific">Psychroserpens algicola</name>
    <dbReference type="NCBI Taxonomy" id="1719034"/>
    <lineage>
        <taxon>Bacteria</taxon>
        <taxon>Pseudomonadati</taxon>
        <taxon>Bacteroidota</taxon>
        <taxon>Flavobacteriia</taxon>
        <taxon>Flavobacteriales</taxon>
        <taxon>Flavobacteriaceae</taxon>
        <taxon>Psychroserpens</taxon>
    </lineage>
</organism>
<comment type="caution">
    <text evidence="2">The sequence shown here is derived from an EMBL/GenBank/DDBJ whole genome shotgun (WGS) entry which is preliminary data.</text>
</comment>
<reference evidence="2" key="1">
    <citation type="submission" date="2022-04" db="EMBL/GenBank/DDBJ databases">
        <authorList>
            <person name="Ren T."/>
        </authorList>
    </citation>
    <scope>NUCLEOTIDE SEQUENCE</scope>
    <source>
        <strain evidence="2">F63249</strain>
    </source>
</reference>
<dbReference type="Proteomes" id="UP001203687">
    <property type="component" value="Unassembled WGS sequence"/>
</dbReference>
<evidence type="ECO:0000313" key="2">
    <source>
        <dbReference type="EMBL" id="MCK8481203.1"/>
    </source>
</evidence>
<dbReference type="EMBL" id="JALPQF010000010">
    <property type="protein sequence ID" value="MCK8481203.1"/>
    <property type="molecule type" value="Genomic_DNA"/>
</dbReference>
<evidence type="ECO:0000313" key="3">
    <source>
        <dbReference type="Proteomes" id="UP001203687"/>
    </source>
</evidence>
<protein>
    <submittedName>
        <fullName evidence="2">Uncharacterized protein</fullName>
    </submittedName>
</protein>
<accession>A0ABT0HA19</accession>
<evidence type="ECO:0000256" key="1">
    <source>
        <dbReference type="SAM" id="Phobius"/>
    </source>
</evidence>
<name>A0ABT0HA19_9FLAO</name>
<keyword evidence="1" id="KW-0812">Transmembrane</keyword>
<keyword evidence="1" id="KW-0472">Membrane</keyword>
<feature type="transmembrane region" description="Helical" evidence="1">
    <location>
        <begin position="7"/>
        <end position="25"/>
    </location>
</feature>
<proteinExistence type="predicted"/>
<keyword evidence="1" id="KW-1133">Transmembrane helix</keyword>
<dbReference type="RefSeq" id="WP_204345356.1">
    <property type="nucleotide sequence ID" value="NZ_JACNMJ010000002.1"/>
</dbReference>
<sequence>MKFLKHIDNYLICYILVIVAVVQLYNSQFDSLTPWKGGGFGMFSTNKTTNITAVGYKSNGDSILIKVIGSKFNVPISNTFLTSTKNYPKKENLRKLGMQIIHSYLKPTTVEIPANIDKNTLDHINKNERFYKLVYEPKYYENDDTAHAEDAIKIQSLKIRVFETDFFENELIVKKKFIKEIEINY</sequence>
<keyword evidence="3" id="KW-1185">Reference proteome</keyword>
<gene>
    <name evidence="2" type="ORF">MUY34_11250</name>
</gene>